<evidence type="ECO:0000259" key="2">
    <source>
        <dbReference type="PROSITE" id="PS51671"/>
    </source>
</evidence>
<dbReference type="Pfam" id="PF04607">
    <property type="entry name" value="RelA_SpoT"/>
    <property type="match status" value="1"/>
</dbReference>
<dbReference type="InterPro" id="IPR004811">
    <property type="entry name" value="RelA/Spo_fam"/>
</dbReference>
<dbReference type="GO" id="GO:0005886">
    <property type="term" value="C:plasma membrane"/>
    <property type="evidence" value="ECO:0007669"/>
    <property type="project" value="TreeGrafter"/>
</dbReference>
<keyword evidence="5" id="KW-0418">Kinase</keyword>
<dbReference type="CDD" id="cd01668">
    <property type="entry name" value="TGS_RSH"/>
    <property type="match status" value="1"/>
</dbReference>
<dbReference type="InterPro" id="IPR045865">
    <property type="entry name" value="ACT-like_dom_sf"/>
</dbReference>
<evidence type="ECO:0000256" key="1">
    <source>
        <dbReference type="ARBA" id="ARBA00007476"/>
    </source>
</evidence>
<comment type="similarity">
    <text evidence="1">Belongs to the RelA/SpoT family.</text>
</comment>
<dbReference type="InterPro" id="IPR045600">
    <property type="entry name" value="RelA/SpoT_AH_RIS"/>
</dbReference>
<dbReference type="InterPro" id="IPR004095">
    <property type="entry name" value="TGS"/>
</dbReference>
<dbReference type="SUPFAM" id="SSF81271">
    <property type="entry name" value="TGS-like"/>
    <property type="match status" value="1"/>
</dbReference>
<dbReference type="GO" id="GO:0008893">
    <property type="term" value="F:guanosine-3',5'-bis(diphosphate) 3'-diphosphatase activity"/>
    <property type="evidence" value="ECO:0007669"/>
    <property type="project" value="UniProtKB-EC"/>
</dbReference>
<dbReference type="SMART" id="SM00471">
    <property type="entry name" value="HDc"/>
    <property type="match status" value="1"/>
</dbReference>
<name>A0A3B1BG45_9ZZZZ</name>
<dbReference type="SMART" id="SM00954">
    <property type="entry name" value="RelA_SpoT"/>
    <property type="match status" value="1"/>
</dbReference>
<dbReference type="FunFam" id="3.10.20.30:FF:000002">
    <property type="entry name" value="GTP pyrophosphokinase (RelA/SpoT)"/>
    <property type="match status" value="1"/>
</dbReference>
<accession>A0A3B1BG45</accession>
<dbReference type="Gene3D" id="3.30.70.260">
    <property type="match status" value="1"/>
</dbReference>
<dbReference type="FunFam" id="1.10.3210.10:FF:000001">
    <property type="entry name" value="GTP pyrophosphokinase RelA"/>
    <property type="match status" value="1"/>
</dbReference>
<dbReference type="NCBIfam" id="TIGR00691">
    <property type="entry name" value="spoT_relA"/>
    <property type="match status" value="1"/>
</dbReference>
<dbReference type="Pfam" id="PF13328">
    <property type="entry name" value="HD_4"/>
    <property type="match status" value="1"/>
</dbReference>
<dbReference type="FunFam" id="3.30.460.10:FF:000001">
    <property type="entry name" value="GTP pyrophosphokinase RelA"/>
    <property type="match status" value="1"/>
</dbReference>
<dbReference type="InterPro" id="IPR003607">
    <property type="entry name" value="HD/PDEase_dom"/>
</dbReference>
<proteinExistence type="inferred from homology"/>
<keyword evidence="5" id="KW-0808">Transferase</keyword>
<dbReference type="Gene3D" id="1.10.3210.10">
    <property type="entry name" value="Hypothetical protein af1432"/>
    <property type="match status" value="1"/>
</dbReference>
<dbReference type="NCBIfam" id="NF008303">
    <property type="entry name" value="PRK11092.1"/>
    <property type="match status" value="1"/>
</dbReference>
<dbReference type="InterPro" id="IPR007685">
    <property type="entry name" value="RelA_SpoT"/>
</dbReference>
<dbReference type="InterPro" id="IPR012676">
    <property type="entry name" value="TGS-like"/>
</dbReference>
<dbReference type="Pfam" id="PF02824">
    <property type="entry name" value="TGS"/>
    <property type="match status" value="1"/>
</dbReference>
<protein>
    <submittedName>
        <fullName evidence="5">Guanosine-3',5'-bis(Diphosphate) 3'-pyrophosphohydrolase / GTP pyrophosphokinase, (P)ppGpp synthetase II</fullName>
        <ecNumber evidence="5">2.7.6.5</ecNumber>
        <ecNumber evidence="5">3.1.7.2</ecNumber>
    </submittedName>
</protein>
<dbReference type="SUPFAM" id="SSF55021">
    <property type="entry name" value="ACT-like"/>
    <property type="match status" value="1"/>
</dbReference>
<dbReference type="EMBL" id="UOFZ01000116">
    <property type="protein sequence ID" value="VAX13431.1"/>
    <property type="molecule type" value="Genomic_DNA"/>
</dbReference>
<dbReference type="InterPro" id="IPR012675">
    <property type="entry name" value="Beta-grasp_dom_sf"/>
</dbReference>
<dbReference type="PROSITE" id="PS51880">
    <property type="entry name" value="TGS"/>
    <property type="match status" value="1"/>
</dbReference>
<evidence type="ECO:0000259" key="3">
    <source>
        <dbReference type="PROSITE" id="PS51831"/>
    </source>
</evidence>
<dbReference type="InterPro" id="IPR006674">
    <property type="entry name" value="HD_domain"/>
</dbReference>
<dbReference type="InterPro" id="IPR043519">
    <property type="entry name" value="NT_sf"/>
</dbReference>
<dbReference type="CDD" id="cd05399">
    <property type="entry name" value="NT_Rel-Spo_like"/>
    <property type="match status" value="1"/>
</dbReference>
<feature type="domain" description="TGS" evidence="4">
    <location>
        <begin position="389"/>
        <end position="450"/>
    </location>
</feature>
<dbReference type="Gene3D" id="3.10.20.30">
    <property type="match status" value="1"/>
</dbReference>
<dbReference type="CDD" id="cd04876">
    <property type="entry name" value="ACT_RelA-SpoT"/>
    <property type="match status" value="1"/>
</dbReference>
<dbReference type="SUPFAM" id="SSF109604">
    <property type="entry name" value="HD-domain/PDEase-like"/>
    <property type="match status" value="1"/>
</dbReference>
<sequence length="709" mass="80758">MPEPFRIRHLCKLLEDYLEPAQVSDVYRAYLFGAEAHEGQRRLSGEPYITHPIAVARVLAELRLDHQSLMAAILHDVIEDTETVKDQITSRFGEEVAELVDGVSKLTHIHFESRAEAQAENFRKMMLAMVRDIRVILIKLADRLHNMRTLGVMRPDKRRRIARETLEIYAPIANRLGMNHLRVELEDLGFKAMYPLRSRILEDRLKKARGNRKEIVSKIEEAINTRLEQEELPGRVQGREKHLYSIYLKMKQKRLPFSEIMDVYAFRIIVDSVDACYRMLGVMHSLYTPMPGHFKDYIAIPKTNGYQSLHTVLFSPYGVAIEVQIRTSEMNKVAEAGIAAHWLYKTSEAVSNNAQIRARQWLHDLLEMQQNAGNSQEFLENVKIDLFPHEVYVFTPKGEIMELSHGATAVDFAYAVHSDVGNQCVAVKIDRRLMPLRTELSSGQTVEIITSKGAQPNPAWLDFVHTAKARSNIRHFLKNLRRNEAVTLGIRLLNKSLAAHNSGLEHLSDEQIQRVLDEYGFDSMETMYSTIGLGSHMPMVIARALLQADHDPQSDAAEQGKPKPLAIKGTEGAVVTFAKCCRPIPGDSILGFVTSGRGIVIHTEDCKNVAEYRSRPEKWIDVEWEQETSGDFPIDIQVLVESHRGVLAKVAASLADMEANIENVNIEERDGIHSILSFTVAVQNRKHLARIMRRLRSLEYVVRIYRVKR</sequence>
<reference evidence="5" key="1">
    <citation type="submission" date="2018-06" db="EMBL/GenBank/DDBJ databases">
        <authorList>
            <person name="Zhirakovskaya E."/>
        </authorList>
    </citation>
    <scope>NUCLEOTIDE SEQUENCE</scope>
</reference>
<dbReference type="GO" id="GO:0016301">
    <property type="term" value="F:kinase activity"/>
    <property type="evidence" value="ECO:0007669"/>
    <property type="project" value="UniProtKB-KW"/>
</dbReference>
<feature type="domain" description="ACT" evidence="2">
    <location>
        <begin position="635"/>
        <end position="709"/>
    </location>
</feature>
<evidence type="ECO:0000259" key="4">
    <source>
        <dbReference type="PROSITE" id="PS51880"/>
    </source>
</evidence>
<dbReference type="CDD" id="cd00077">
    <property type="entry name" value="HDc"/>
    <property type="match status" value="1"/>
</dbReference>
<dbReference type="AlphaFoldDB" id="A0A3B1BG45"/>
<feature type="domain" description="HD" evidence="3">
    <location>
        <begin position="48"/>
        <end position="147"/>
    </location>
</feature>
<dbReference type="InterPro" id="IPR002912">
    <property type="entry name" value="ACT_dom"/>
</dbReference>
<evidence type="ECO:0000313" key="5">
    <source>
        <dbReference type="EMBL" id="VAX13431.1"/>
    </source>
</evidence>
<dbReference type="SUPFAM" id="SSF81301">
    <property type="entry name" value="Nucleotidyltransferase"/>
    <property type="match status" value="1"/>
</dbReference>
<dbReference type="Pfam" id="PF13291">
    <property type="entry name" value="ACT_4"/>
    <property type="match status" value="1"/>
</dbReference>
<dbReference type="EC" id="3.1.7.2" evidence="5"/>
<dbReference type="GO" id="GO:0042594">
    <property type="term" value="P:response to starvation"/>
    <property type="evidence" value="ECO:0007669"/>
    <property type="project" value="TreeGrafter"/>
</dbReference>
<dbReference type="PANTHER" id="PTHR21262:SF36">
    <property type="entry name" value="BIFUNCTIONAL (P)PPGPP SYNTHASE_HYDROLASE SPOT"/>
    <property type="match status" value="1"/>
</dbReference>
<dbReference type="GO" id="GO:0015969">
    <property type="term" value="P:guanosine tetraphosphate metabolic process"/>
    <property type="evidence" value="ECO:0007669"/>
    <property type="project" value="InterPro"/>
</dbReference>
<gene>
    <name evidence="5" type="ORF">MNBD_GAMMA24-2352</name>
</gene>
<dbReference type="PANTHER" id="PTHR21262">
    <property type="entry name" value="GUANOSINE-3',5'-BIS DIPHOSPHATE 3'-PYROPHOSPHOHYDROLASE"/>
    <property type="match status" value="1"/>
</dbReference>
<dbReference type="PROSITE" id="PS51831">
    <property type="entry name" value="HD"/>
    <property type="match status" value="1"/>
</dbReference>
<dbReference type="GO" id="GO:0008728">
    <property type="term" value="F:GTP diphosphokinase activity"/>
    <property type="evidence" value="ECO:0007669"/>
    <property type="project" value="UniProtKB-EC"/>
</dbReference>
<organism evidence="5">
    <name type="scientific">hydrothermal vent metagenome</name>
    <dbReference type="NCBI Taxonomy" id="652676"/>
    <lineage>
        <taxon>unclassified sequences</taxon>
        <taxon>metagenomes</taxon>
        <taxon>ecological metagenomes</taxon>
    </lineage>
</organism>
<dbReference type="Gene3D" id="3.30.460.10">
    <property type="entry name" value="Beta Polymerase, domain 2"/>
    <property type="match status" value="1"/>
</dbReference>
<dbReference type="Pfam" id="PF19296">
    <property type="entry name" value="RelA_AH_RIS"/>
    <property type="match status" value="2"/>
</dbReference>
<dbReference type="InterPro" id="IPR033655">
    <property type="entry name" value="TGS_RelA/SpoT"/>
</dbReference>
<dbReference type="PROSITE" id="PS51671">
    <property type="entry name" value="ACT"/>
    <property type="match status" value="1"/>
</dbReference>
<keyword evidence="5" id="KW-0378">Hydrolase</keyword>
<dbReference type="EC" id="2.7.6.5" evidence="5"/>